<dbReference type="EMBL" id="CAUH01000802">
    <property type="protein sequence ID" value="CCU75006.1"/>
    <property type="molecule type" value="Genomic_DNA"/>
</dbReference>
<proteinExistence type="predicted"/>
<dbReference type="Proteomes" id="UP000015441">
    <property type="component" value="Unassembled WGS sequence"/>
</dbReference>
<evidence type="ECO:0000313" key="2">
    <source>
        <dbReference type="Proteomes" id="UP000015441"/>
    </source>
</evidence>
<keyword evidence="2" id="KW-1185">Reference proteome</keyword>
<dbReference type="InParanoid" id="N1J602"/>
<dbReference type="HOGENOM" id="CLU_056748_0_0_1"/>
<feature type="non-terminal residue" evidence="1">
    <location>
        <position position="1"/>
    </location>
</feature>
<dbReference type="AlphaFoldDB" id="N1J602"/>
<gene>
    <name evidence="1" type="ORF">BGHDH14_bghG000802000001001</name>
</gene>
<protein>
    <submittedName>
        <fullName evidence="1">Putative effector protein</fullName>
    </submittedName>
</protein>
<name>N1J602_BLUG1</name>
<accession>N1J602</accession>
<comment type="caution">
    <text evidence="1">The sequence shown here is derived from an EMBL/GenBank/DDBJ whole genome shotgun (WGS) entry which is preliminary data.</text>
</comment>
<organism evidence="1 2">
    <name type="scientific">Blumeria graminis f. sp. hordei (strain DH14)</name>
    <name type="common">Barley powdery mildew</name>
    <name type="synonym">Oidium monilioides f. sp. hordei</name>
    <dbReference type="NCBI Taxonomy" id="546991"/>
    <lineage>
        <taxon>Eukaryota</taxon>
        <taxon>Fungi</taxon>
        <taxon>Dikarya</taxon>
        <taxon>Ascomycota</taxon>
        <taxon>Pezizomycotina</taxon>
        <taxon>Leotiomycetes</taxon>
        <taxon>Erysiphales</taxon>
        <taxon>Erysiphaceae</taxon>
        <taxon>Blumeria</taxon>
        <taxon>Blumeria hordei</taxon>
    </lineage>
</organism>
<reference evidence="1 2" key="1">
    <citation type="journal article" date="2010" name="Science">
        <title>Genome expansion and gene loss in powdery mildew fungi reveal tradeoffs in extreme parasitism.</title>
        <authorList>
            <person name="Spanu P.D."/>
            <person name="Abbott J.C."/>
            <person name="Amselem J."/>
            <person name="Burgis T.A."/>
            <person name="Soanes D.M."/>
            <person name="Stueber K."/>
            <person name="Ver Loren van Themaat E."/>
            <person name="Brown J.K.M."/>
            <person name="Butcher S.A."/>
            <person name="Gurr S.J."/>
            <person name="Lebrun M.-H."/>
            <person name="Ridout C.J."/>
            <person name="Schulze-Lefert P."/>
            <person name="Talbot N.J."/>
            <person name="Ahmadinejad N."/>
            <person name="Ametz C."/>
            <person name="Barton G.R."/>
            <person name="Benjdia M."/>
            <person name="Bidzinski P."/>
            <person name="Bindschedler L.V."/>
            <person name="Both M."/>
            <person name="Brewer M.T."/>
            <person name="Cadle-Davidson L."/>
            <person name="Cadle-Davidson M.M."/>
            <person name="Collemare J."/>
            <person name="Cramer R."/>
            <person name="Frenkel O."/>
            <person name="Godfrey D."/>
            <person name="Harriman J."/>
            <person name="Hoede C."/>
            <person name="King B.C."/>
            <person name="Klages S."/>
            <person name="Kleemann J."/>
            <person name="Knoll D."/>
            <person name="Koti P.S."/>
            <person name="Kreplak J."/>
            <person name="Lopez-Ruiz F.J."/>
            <person name="Lu X."/>
            <person name="Maekawa T."/>
            <person name="Mahanil S."/>
            <person name="Micali C."/>
            <person name="Milgroom M.G."/>
            <person name="Montana G."/>
            <person name="Noir S."/>
            <person name="O'Connell R.J."/>
            <person name="Oberhaensli S."/>
            <person name="Parlange F."/>
            <person name="Pedersen C."/>
            <person name="Quesneville H."/>
            <person name="Reinhardt R."/>
            <person name="Rott M."/>
            <person name="Sacristan S."/>
            <person name="Schmidt S.M."/>
            <person name="Schoen M."/>
            <person name="Skamnioti P."/>
            <person name="Sommer H."/>
            <person name="Stephens A."/>
            <person name="Takahara H."/>
            <person name="Thordal-Christensen H."/>
            <person name="Vigouroux M."/>
            <person name="Wessling R."/>
            <person name="Wicker T."/>
            <person name="Panstruga R."/>
        </authorList>
    </citation>
    <scope>NUCLEOTIDE SEQUENCE [LARGE SCALE GENOMIC DNA]</scope>
    <source>
        <strain evidence="1">DH14</strain>
    </source>
</reference>
<evidence type="ECO:0000313" key="1">
    <source>
        <dbReference type="EMBL" id="CCU75006.1"/>
    </source>
</evidence>
<sequence length="232" mass="27095">TGPDLTTYYQHILRGKDKHSCLTKYTGDEFSGVDLYWFPFLQKISDKCFAGPARRFRVVFDLSNGEFKGIIDVEERNKKCVTVWDLSSISSNNIYISSSTLNLDKVGDSHWPQTCFGHKLKSKIMWLYLEFALKYWMSTLNGNNPNLPVTSQKFIRSWFIRPEETNKDSSNHVFAIAYNKENNTYKLYLMKRRNVTVDVPNPCLEFSTEDIYHLRKHIGDKHNPEESLSLDR</sequence>